<dbReference type="InterPro" id="IPR050792">
    <property type="entry name" value="ADP-ribosylglycohydrolase"/>
</dbReference>
<proteinExistence type="inferred from homology"/>
<sequence length="549" mass="61251">MTINHKENIINSSLWAAYGDAIGFISELAEDKGLLVKRTGKDHISGLVKWSRQIGGMYGPIVSIPSGAYSDDTQLRLSTSRAINQSNYFDINAFSKVELPVWTSYALGAGVGSKLAAESLGKKTIAWYNNFYNAKKASYVNSGGNGAAMRIQPHVWASRNPAQTDDFLLDVIRNSLATHGHPRAIAGAVFHALCLSHVLINSEIPSTSDARLFLHWIHEIPKKIRADINLSTAWVPLFESQSNQSLESAYEEVYKELVQHLDMIEKWQKDKNPSYSSLVDVLDLRNKQIRGSGTLTTIAALAASHLHASKLNMLMLDIANELGTDTDSIATMVGALRGFIEGERPPQEVQDQPYLIYDAERLYTLSIGESCSTFNFPDTTEWTTPTSSLDFVGIQEDKIIFPPFGEIKAISEEFRSNSTDTYQYCYQWMVSDFDQSFLVKRRSTSALKSLNVESKNIENQNIPKRMEQSTHHQYQIKIPADYRSQTEHRPENAKEVDLDSLTSEAIKNNFDESVIGKHLTQVTMSLGVNGAVAYSAIIAKAIIARRKKQ</sequence>
<feature type="transmembrane region" description="Helical" evidence="3">
    <location>
        <begin position="522"/>
        <end position="543"/>
    </location>
</feature>
<keyword evidence="3" id="KW-0472">Membrane</keyword>
<dbReference type="InterPro" id="IPR005502">
    <property type="entry name" value="Ribosyl_crysJ1"/>
</dbReference>
<evidence type="ECO:0000313" key="4">
    <source>
        <dbReference type="EMBL" id="CAH8208646.1"/>
    </source>
</evidence>
<keyword evidence="2" id="KW-0378">Hydrolase</keyword>
<dbReference type="PANTHER" id="PTHR16222">
    <property type="entry name" value="ADP-RIBOSYLGLYCOHYDROLASE"/>
    <property type="match status" value="1"/>
</dbReference>
<evidence type="ECO:0000313" key="5">
    <source>
        <dbReference type="Proteomes" id="UP001152658"/>
    </source>
</evidence>
<evidence type="ECO:0000256" key="1">
    <source>
        <dbReference type="ARBA" id="ARBA00010702"/>
    </source>
</evidence>
<organism evidence="4 5">
    <name type="scientific">Vibrio aestuarianus</name>
    <dbReference type="NCBI Taxonomy" id="28171"/>
    <lineage>
        <taxon>Bacteria</taxon>
        <taxon>Pseudomonadati</taxon>
        <taxon>Pseudomonadota</taxon>
        <taxon>Gammaproteobacteria</taxon>
        <taxon>Vibrionales</taxon>
        <taxon>Vibrionaceae</taxon>
        <taxon>Vibrio</taxon>
    </lineage>
</organism>
<evidence type="ECO:0000256" key="2">
    <source>
        <dbReference type="ARBA" id="ARBA00022801"/>
    </source>
</evidence>
<dbReference type="Gene3D" id="1.10.4080.10">
    <property type="entry name" value="ADP-ribosylation/Crystallin J1"/>
    <property type="match status" value="1"/>
</dbReference>
<comment type="similarity">
    <text evidence="1">Belongs to the ADP-ribosylglycohydrolase family.</text>
</comment>
<dbReference type="SUPFAM" id="SSF101478">
    <property type="entry name" value="ADP-ribosylglycohydrolase"/>
    <property type="match status" value="1"/>
</dbReference>
<evidence type="ECO:0000256" key="3">
    <source>
        <dbReference type="SAM" id="Phobius"/>
    </source>
</evidence>
<dbReference type="InterPro" id="IPR036705">
    <property type="entry name" value="Ribosyl_crysJ1_sf"/>
</dbReference>
<dbReference type="RefSeq" id="WP_080373767.1">
    <property type="nucleotide sequence ID" value="NZ_CALYLF010000144.1"/>
</dbReference>
<accession>A0ABM9FLD3</accession>
<dbReference type="Proteomes" id="UP001152658">
    <property type="component" value="Unassembled WGS sequence"/>
</dbReference>
<dbReference type="EMBL" id="CALYLK010000117">
    <property type="protein sequence ID" value="CAH8208646.1"/>
    <property type="molecule type" value="Genomic_DNA"/>
</dbReference>
<dbReference type="PANTHER" id="PTHR16222:SF24">
    <property type="entry name" value="ADP-RIBOSYLHYDROLASE ARH3"/>
    <property type="match status" value="1"/>
</dbReference>
<protein>
    <submittedName>
        <fullName evidence="4">Whole genome shotgun sequence</fullName>
    </submittedName>
</protein>
<name>A0ABM9FLD3_9VIBR</name>
<comment type="caution">
    <text evidence="4">The sequence shown here is derived from an EMBL/GenBank/DDBJ whole genome shotgun (WGS) entry which is preliminary data.</text>
</comment>
<reference evidence="4" key="1">
    <citation type="submission" date="2022-06" db="EMBL/GenBank/DDBJ databases">
        <authorList>
            <person name="Goudenege D."/>
            <person name="Le Roux F."/>
        </authorList>
    </citation>
    <scope>NUCLEOTIDE SEQUENCE</scope>
    <source>
        <strain evidence="4">12-063</strain>
    </source>
</reference>
<gene>
    <name evidence="4" type="ORF">VAE063_780003</name>
</gene>
<keyword evidence="5" id="KW-1185">Reference proteome</keyword>
<keyword evidence="3" id="KW-1133">Transmembrane helix</keyword>
<dbReference type="Pfam" id="PF03747">
    <property type="entry name" value="ADP_ribosyl_GH"/>
    <property type="match status" value="1"/>
</dbReference>
<keyword evidence="3" id="KW-0812">Transmembrane</keyword>